<gene>
    <name evidence="1" type="ORF">ANCDUO_13156</name>
</gene>
<dbReference type="Proteomes" id="UP000054047">
    <property type="component" value="Unassembled WGS sequence"/>
</dbReference>
<evidence type="ECO:0000313" key="1">
    <source>
        <dbReference type="EMBL" id="KIH56662.1"/>
    </source>
</evidence>
<dbReference type="OrthoDB" id="5806254at2759"/>
<sequence length="105" mass="12180">MMATFRLLRKATIRSRSVNNSSSIKRQWALISSTRLLIVARGTRDDDDSISTLNRDICPVDKPREVRIEVTWTLNETIWLKIEDGEKKIYNRLTTFSKRIVAGEL</sequence>
<proteinExistence type="predicted"/>
<evidence type="ECO:0000313" key="2">
    <source>
        <dbReference type="Proteomes" id="UP000054047"/>
    </source>
</evidence>
<name>A0A0C2D3M3_9BILA</name>
<dbReference type="AlphaFoldDB" id="A0A0C2D3M3"/>
<accession>A0A0C2D3M3</accession>
<organism evidence="1 2">
    <name type="scientific">Ancylostoma duodenale</name>
    <dbReference type="NCBI Taxonomy" id="51022"/>
    <lineage>
        <taxon>Eukaryota</taxon>
        <taxon>Metazoa</taxon>
        <taxon>Ecdysozoa</taxon>
        <taxon>Nematoda</taxon>
        <taxon>Chromadorea</taxon>
        <taxon>Rhabditida</taxon>
        <taxon>Rhabditina</taxon>
        <taxon>Rhabditomorpha</taxon>
        <taxon>Strongyloidea</taxon>
        <taxon>Ancylostomatidae</taxon>
        <taxon>Ancylostomatinae</taxon>
        <taxon>Ancylostoma</taxon>
    </lineage>
</organism>
<reference evidence="1 2" key="1">
    <citation type="submission" date="2013-12" db="EMBL/GenBank/DDBJ databases">
        <title>Draft genome of the parsitic nematode Ancylostoma duodenale.</title>
        <authorList>
            <person name="Mitreva M."/>
        </authorList>
    </citation>
    <scope>NUCLEOTIDE SEQUENCE [LARGE SCALE GENOMIC DNA]</scope>
    <source>
        <strain evidence="1 2">Zhejiang</strain>
    </source>
</reference>
<protein>
    <submittedName>
        <fullName evidence="1">Uncharacterized protein</fullName>
    </submittedName>
</protein>
<keyword evidence="2" id="KW-1185">Reference proteome</keyword>
<dbReference type="EMBL" id="KN735430">
    <property type="protein sequence ID" value="KIH56662.1"/>
    <property type="molecule type" value="Genomic_DNA"/>
</dbReference>